<protein>
    <submittedName>
        <fullName evidence="1">1642_t:CDS:1</fullName>
    </submittedName>
</protein>
<organism evidence="1 2">
    <name type="scientific">Scutellospora calospora</name>
    <dbReference type="NCBI Taxonomy" id="85575"/>
    <lineage>
        <taxon>Eukaryota</taxon>
        <taxon>Fungi</taxon>
        <taxon>Fungi incertae sedis</taxon>
        <taxon>Mucoromycota</taxon>
        <taxon>Glomeromycotina</taxon>
        <taxon>Glomeromycetes</taxon>
        <taxon>Diversisporales</taxon>
        <taxon>Gigasporaceae</taxon>
        <taxon>Scutellospora</taxon>
    </lineage>
</organism>
<gene>
    <name evidence="1" type="ORF">SCALOS_LOCUS9240</name>
</gene>
<dbReference type="Proteomes" id="UP000789860">
    <property type="component" value="Unassembled WGS sequence"/>
</dbReference>
<sequence>MMLILNTIVDIDPEHYEHYFEYSIFNLFISKQFATSEQK</sequence>
<dbReference type="EMBL" id="CAJVPM010027711">
    <property type="protein sequence ID" value="CAG8667126.1"/>
    <property type="molecule type" value="Genomic_DNA"/>
</dbReference>
<evidence type="ECO:0000313" key="2">
    <source>
        <dbReference type="Proteomes" id="UP000789860"/>
    </source>
</evidence>
<keyword evidence="2" id="KW-1185">Reference proteome</keyword>
<reference evidence="1" key="1">
    <citation type="submission" date="2021-06" db="EMBL/GenBank/DDBJ databases">
        <authorList>
            <person name="Kallberg Y."/>
            <person name="Tangrot J."/>
            <person name="Rosling A."/>
        </authorList>
    </citation>
    <scope>NUCLEOTIDE SEQUENCE</scope>
    <source>
        <strain evidence="1">AU212A</strain>
    </source>
</reference>
<name>A0ACA9NMQ3_9GLOM</name>
<accession>A0ACA9NMQ3</accession>
<evidence type="ECO:0000313" key="1">
    <source>
        <dbReference type="EMBL" id="CAG8667126.1"/>
    </source>
</evidence>
<comment type="caution">
    <text evidence="1">The sequence shown here is derived from an EMBL/GenBank/DDBJ whole genome shotgun (WGS) entry which is preliminary data.</text>
</comment>
<proteinExistence type="predicted"/>